<dbReference type="InterPro" id="IPR008323">
    <property type="entry name" value="UCP033563"/>
</dbReference>
<dbReference type="PANTHER" id="PTHR36454:SF1">
    <property type="entry name" value="DUF1015 DOMAIN-CONTAINING PROTEIN"/>
    <property type="match status" value="1"/>
</dbReference>
<keyword evidence="2" id="KW-1185">Reference proteome</keyword>
<proteinExistence type="predicted"/>
<evidence type="ECO:0000313" key="2">
    <source>
        <dbReference type="Proteomes" id="UP000295198"/>
    </source>
</evidence>
<dbReference type="OrthoDB" id="9781616at2"/>
<evidence type="ECO:0000313" key="1">
    <source>
        <dbReference type="EMBL" id="RYP86018.1"/>
    </source>
</evidence>
<organism evidence="1 2">
    <name type="scientific">Nocardioides guangzhouensis</name>
    <dbReference type="NCBI Taxonomy" id="2497878"/>
    <lineage>
        <taxon>Bacteria</taxon>
        <taxon>Bacillati</taxon>
        <taxon>Actinomycetota</taxon>
        <taxon>Actinomycetes</taxon>
        <taxon>Propionibacteriales</taxon>
        <taxon>Nocardioidaceae</taxon>
        <taxon>Nocardioides</taxon>
    </lineage>
</organism>
<gene>
    <name evidence="1" type="ORF">EKO23_10340</name>
</gene>
<protein>
    <submittedName>
        <fullName evidence="1">DUF1015 family protein</fullName>
    </submittedName>
</protein>
<name>A0A4Q4ZE49_9ACTN</name>
<sequence length="361" mass="39922">METTSATGSRFALEPFRALRLADSYVGDPISHRVFARPYRSVPGRLRDWRRKRHLRVDPQPALYLHEYTSAGVSIRGIVATLDLAASADRVFAHEAVHADQVVELANRMTEMSLNPAPILLMHQGPESVRTTLRATARTAPALTYTDRAGQLQRIWRITDPATRDGLVESLADVRAVIADGHHRYAAATRLRAEHPGTGWDRTLVMLIDQADTPLQLCAIHRSIPRLTFTTIEKAAAARGDDFRRHESSHDALAELETAIVLHDGHHWATLRPTPPSPLLVTALHESLLPAWQVREDQLQFHHTAAEALARAGQGVCVLLPAPTFEQVAASARSGQLLPQKATSFQPKPHVGVLMRDLRDG</sequence>
<dbReference type="Pfam" id="PF06245">
    <property type="entry name" value="DUF1015"/>
    <property type="match status" value="1"/>
</dbReference>
<dbReference type="Proteomes" id="UP000295198">
    <property type="component" value="Unassembled WGS sequence"/>
</dbReference>
<dbReference type="RefSeq" id="WP_134716901.1">
    <property type="nucleotide sequence ID" value="NZ_SDKM01000013.1"/>
</dbReference>
<accession>A0A4Q4ZE49</accession>
<reference evidence="1 2" key="1">
    <citation type="submission" date="2019-01" db="EMBL/GenBank/DDBJ databases">
        <title>Nocardioides guangzhouensis sp. nov., an actinobacterium isolated from soil.</title>
        <authorList>
            <person name="Fu Y."/>
            <person name="Cai Y."/>
            <person name="Lin Z."/>
            <person name="Chen P."/>
        </authorList>
    </citation>
    <scope>NUCLEOTIDE SEQUENCE [LARGE SCALE GENOMIC DNA]</scope>
    <source>
        <strain evidence="1 2">130</strain>
    </source>
</reference>
<dbReference type="EMBL" id="SDKM01000013">
    <property type="protein sequence ID" value="RYP86018.1"/>
    <property type="molecule type" value="Genomic_DNA"/>
</dbReference>
<dbReference type="PANTHER" id="PTHR36454">
    <property type="entry name" value="LMO2823 PROTEIN"/>
    <property type="match status" value="1"/>
</dbReference>
<comment type="caution">
    <text evidence="1">The sequence shown here is derived from an EMBL/GenBank/DDBJ whole genome shotgun (WGS) entry which is preliminary data.</text>
</comment>
<dbReference type="AlphaFoldDB" id="A0A4Q4ZE49"/>